<comment type="caution">
    <text evidence="1">The sequence shown here is derived from an EMBL/GenBank/DDBJ whole genome shotgun (WGS) entry which is preliminary data.</text>
</comment>
<dbReference type="Proteomes" id="UP001300871">
    <property type="component" value="Unassembled WGS sequence"/>
</dbReference>
<dbReference type="RefSeq" id="WP_009297851.1">
    <property type="nucleotide sequence ID" value="NZ_CABHNX010000114.1"/>
</dbReference>
<evidence type="ECO:0000313" key="2">
    <source>
        <dbReference type="Proteomes" id="UP001300871"/>
    </source>
</evidence>
<name>A0AAW6B0N6_CLOSY</name>
<dbReference type="AlphaFoldDB" id="A0AAW6B0N6"/>
<gene>
    <name evidence="1" type="ORF">PM006_21765</name>
</gene>
<accession>A0AAW6B0N6</accession>
<proteinExistence type="predicted"/>
<protein>
    <submittedName>
        <fullName evidence="1">Uncharacterized protein</fullName>
    </submittedName>
</protein>
<dbReference type="GeneID" id="57968253"/>
<sequence length="98" mass="12091">MNIDDWRIRDQEDYLVGETLMHKRFISNLHPILMPSDDPRKYNDHEHCAFCWYKFMEDCSIDRYCTLDEKNWICQKCFDDFKELFKWSVIEELTEGVR</sequence>
<reference evidence="1" key="1">
    <citation type="submission" date="2023-01" db="EMBL/GenBank/DDBJ databases">
        <title>Human gut microbiome strain richness.</title>
        <authorList>
            <person name="Chen-Liaw A."/>
        </authorList>
    </citation>
    <scope>NUCLEOTIDE SEQUENCE</scope>
    <source>
        <strain evidence="1">B1_m1001713B170214d0_201011</strain>
    </source>
</reference>
<evidence type="ECO:0000313" key="1">
    <source>
        <dbReference type="EMBL" id="MDB2002837.1"/>
    </source>
</evidence>
<organism evidence="1 2">
    <name type="scientific">Clostridium symbiosum</name>
    <name type="common">Bacteroides symbiosus</name>
    <dbReference type="NCBI Taxonomy" id="1512"/>
    <lineage>
        <taxon>Bacteria</taxon>
        <taxon>Bacillati</taxon>
        <taxon>Bacillota</taxon>
        <taxon>Clostridia</taxon>
        <taxon>Lachnospirales</taxon>
        <taxon>Lachnospiraceae</taxon>
        <taxon>Otoolea</taxon>
    </lineage>
</organism>
<dbReference type="EMBL" id="JAQLGM010000096">
    <property type="protein sequence ID" value="MDB2002837.1"/>
    <property type="molecule type" value="Genomic_DNA"/>
</dbReference>